<dbReference type="AlphaFoldDB" id="A0A540VFQ4"/>
<dbReference type="RefSeq" id="WP_141610785.1">
    <property type="nucleotide sequence ID" value="NZ_VIGC02000018.1"/>
</dbReference>
<protein>
    <submittedName>
        <fullName evidence="1">Thioredoxin family protein</fullName>
    </submittedName>
</protein>
<evidence type="ECO:0000313" key="1">
    <source>
        <dbReference type="EMBL" id="TQE94933.1"/>
    </source>
</evidence>
<proteinExistence type="predicted"/>
<dbReference type="EMBL" id="VIGC01000018">
    <property type="protein sequence ID" value="TQE94933.1"/>
    <property type="molecule type" value="Genomic_DNA"/>
</dbReference>
<keyword evidence="2" id="KW-1185">Reference proteome</keyword>
<accession>A0A540VFQ4</accession>
<dbReference type="Gene3D" id="3.40.30.10">
    <property type="entry name" value="Glutaredoxin"/>
    <property type="match status" value="1"/>
</dbReference>
<dbReference type="Pfam" id="PF13728">
    <property type="entry name" value="TraF"/>
    <property type="match status" value="1"/>
</dbReference>
<name>A0A540VFQ4_9CHLR</name>
<gene>
    <name evidence="1" type="ORF">FKZ61_14075</name>
</gene>
<dbReference type="InterPro" id="IPR036249">
    <property type="entry name" value="Thioredoxin-like_sf"/>
</dbReference>
<evidence type="ECO:0000313" key="2">
    <source>
        <dbReference type="Proteomes" id="UP000317371"/>
    </source>
</evidence>
<sequence length="140" mass="15402">MLTERLLILLFAALLLLGLWALWRLALAVRMRRLAAQPVPPALSRLVVPGRPQILYFTTETCAQCRFQQSPILIQLAAMTAIPVHAIDAVAQPELADYYGILTVPTTVFLDARLRPVAINHGLTSLQQLQEQATHALSAA</sequence>
<dbReference type="CDD" id="cd02947">
    <property type="entry name" value="TRX_family"/>
    <property type="match status" value="1"/>
</dbReference>
<dbReference type="SUPFAM" id="SSF52833">
    <property type="entry name" value="Thioredoxin-like"/>
    <property type="match status" value="1"/>
</dbReference>
<organism evidence="1 2">
    <name type="scientific">Litorilinea aerophila</name>
    <dbReference type="NCBI Taxonomy" id="1204385"/>
    <lineage>
        <taxon>Bacteria</taxon>
        <taxon>Bacillati</taxon>
        <taxon>Chloroflexota</taxon>
        <taxon>Caldilineae</taxon>
        <taxon>Caldilineales</taxon>
        <taxon>Caldilineaceae</taxon>
        <taxon>Litorilinea</taxon>
    </lineage>
</organism>
<dbReference type="InterPro" id="IPR039555">
    <property type="entry name" value="TraF/TrbB"/>
</dbReference>
<dbReference type="InParanoid" id="A0A540VFQ4"/>
<dbReference type="OrthoDB" id="164580at2"/>
<comment type="caution">
    <text evidence="1">The sequence shown here is derived from an EMBL/GenBank/DDBJ whole genome shotgun (WGS) entry which is preliminary data.</text>
</comment>
<reference evidence="1 2" key="1">
    <citation type="submission" date="2019-06" db="EMBL/GenBank/DDBJ databases">
        <title>Genome sequence of Litorilinea aerophila BAA-2444.</title>
        <authorList>
            <person name="Maclea K.S."/>
            <person name="Maurais E.G."/>
            <person name="Iannazzi L.C."/>
        </authorList>
    </citation>
    <scope>NUCLEOTIDE SEQUENCE [LARGE SCALE GENOMIC DNA]</scope>
    <source>
        <strain evidence="1 2">ATCC BAA-2444</strain>
    </source>
</reference>
<dbReference type="Proteomes" id="UP000317371">
    <property type="component" value="Unassembled WGS sequence"/>
</dbReference>